<gene>
    <name evidence="1" type="ORF">EXN66_Car020898</name>
</gene>
<sequence length="78" mass="8860">MRHTMVHLTCSLDLAKKKKRKKQKANILEECVKCAAWEEKFDTCGCLLDMKSCQGFQGAASLSTLSSHSCQVDMYFHM</sequence>
<name>A0A6G1QRW0_CHAAH</name>
<evidence type="ECO:0000313" key="2">
    <source>
        <dbReference type="Proteomes" id="UP000503349"/>
    </source>
</evidence>
<accession>A0A6G1QRW0</accession>
<protein>
    <submittedName>
        <fullName evidence="1">Uncharacterized protein</fullName>
    </submittedName>
</protein>
<organism evidence="1 2">
    <name type="scientific">Channa argus</name>
    <name type="common">Northern snakehead</name>
    <name type="synonym">Ophicephalus argus</name>
    <dbReference type="NCBI Taxonomy" id="215402"/>
    <lineage>
        <taxon>Eukaryota</taxon>
        <taxon>Metazoa</taxon>
        <taxon>Chordata</taxon>
        <taxon>Craniata</taxon>
        <taxon>Vertebrata</taxon>
        <taxon>Euteleostomi</taxon>
        <taxon>Actinopterygii</taxon>
        <taxon>Neopterygii</taxon>
        <taxon>Teleostei</taxon>
        <taxon>Neoteleostei</taxon>
        <taxon>Acanthomorphata</taxon>
        <taxon>Anabantaria</taxon>
        <taxon>Anabantiformes</taxon>
        <taxon>Channoidei</taxon>
        <taxon>Channidae</taxon>
        <taxon>Channa</taxon>
    </lineage>
</organism>
<reference evidence="1 2" key="1">
    <citation type="submission" date="2019-02" db="EMBL/GenBank/DDBJ databases">
        <title>Opniocepnalus argus genome.</title>
        <authorList>
            <person name="Zhou C."/>
            <person name="Xiao S."/>
        </authorList>
    </citation>
    <scope>NUCLEOTIDE SEQUENCE [LARGE SCALE GENOMIC DNA]</scope>
    <source>
        <strain evidence="1">OARG1902GOOAL</strain>
        <tissue evidence="1">Muscle</tissue>
    </source>
</reference>
<proteinExistence type="predicted"/>
<dbReference type="EMBL" id="CM015732">
    <property type="protein sequence ID" value="KAF3705207.1"/>
    <property type="molecule type" value="Genomic_DNA"/>
</dbReference>
<dbReference type="AlphaFoldDB" id="A0A6G1QRW0"/>
<keyword evidence="2" id="KW-1185">Reference proteome</keyword>
<dbReference type="Proteomes" id="UP000503349">
    <property type="component" value="Chromosome 21"/>
</dbReference>
<evidence type="ECO:0000313" key="1">
    <source>
        <dbReference type="EMBL" id="KAF3705207.1"/>
    </source>
</evidence>
<reference evidence="2" key="2">
    <citation type="submission" date="2019-02" db="EMBL/GenBank/DDBJ databases">
        <title>Opniocepnalus argus Var Kimnra genome.</title>
        <authorList>
            <person name="Zhou C."/>
            <person name="Xiao S."/>
        </authorList>
    </citation>
    <scope>NUCLEOTIDE SEQUENCE [LARGE SCALE GENOMIC DNA]</scope>
</reference>